<dbReference type="AlphaFoldDB" id="I1YKM6"/>
<evidence type="ECO:0000256" key="3">
    <source>
        <dbReference type="ARBA" id="ARBA00009677"/>
    </source>
</evidence>
<evidence type="ECO:0000313" key="13">
    <source>
        <dbReference type="Proteomes" id="UP000009145"/>
    </source>
</evidence>
<evidence type="ECO:0000256" key="2">
    <source>
        <dbReference type="ARBA" id="ARBA00004613"/>
    </source>
</evidence>
<comment type="subcellular location">
    <subcellularLocation>
        <location evidence="1 7">Bacterial flagellum</location>
    </subcellularLocation>
    <subcellularLocation>
        <location evidence="2 7">Secreted</location>
    </subcellularLocation>
</comment>
<gene>
    <name evidence="7" type="primary">flgK</name>
    <name evidence="12" type="ordered locus">Q7C_2335</name>
</gene>
<organism evidence="12 13">
    <name type="scientific">Methylophaga frappieri (strain ATCC BAA-2434 / DSM 25690 / JAM7)</name>
    <dbReference type="NCBI Taxonomy" id="754477"/>
    <lineage>
        <taxon>Bacteria</taxon>
        <taxon>Pseudomonadati</taxon>
        <taxon>Pseudomonadota</taxon>
        <taxon>Gammaproteobacteria</taxon>
        <taxon>Thiotrichales</taxon>
        <taxon>Piscirickettsiaceae</taxon>
        <taxon>Methylophaga</taxon>
    </lineage>
</organism>
<dbReference type="InterPro" id="IPR002371">
    <property type="entry name" value="FlgK"/>
</dbReference>
<evidence type="ECO:0000259" key="9">
    <source>
        <dbReference type="Pfam" id="PF00460"/>
    </source>
</evidence>
<keyword evidence="6 7" id="KW-0975">Bacterial flagellum</keyword>
<evidence type="ECO:0000259" key="10">
    <source>
        <dbReference type="Pfam" id="PF06429"/>
    </source>
</evidence>
<evidence type="ECO:0000256" key="8">
    <source>
        <dbReference type="SAM" id="Coils"/>
    </source>
</evidence>
<dbReference type="GO" id="GO:0005198">
    <property type="term" value="F:structural molecule activity"/>
    <property type="evidence" value="ECO:0007669"/>
    <property type="project" value="UniProtKB-UniRule"/>
</dbReference>
<dbReference type="PATRIC" id="fig|754477.3.peg.2302"/>
<sequence>MSLLNIGTSGLLASQGALKTTSHNISNINTEGYNRQRVNQVTLPANFTGSYYFGNGTAINNIERLFDQFLTQQIRSTTSQEQSLAVFTEFSGQIDDILGSEELSLNAGFDSFFNAMQAVADDPTSIAAREVLLTEAEILASRFNTLDSQLSGFNQQINQNLEANVREINRLTANIAELNRAIVDASNSGSSTGLPNDLLDQRDKLLTDLSKLVSVNTVEQDNGSLSVFIGNGQSVVQGYSNITLSTLPDPTDSTRLIVAYGPNNIDVSAQISGGRLGGLLTVRGNVIDKVRSEIDALAVGFTQTMNAQHTAGLTLSGAAGGNLFEPSDPLGTPPANAANIRVAISNPRDLAVAFPVAVQTTATNAGTGAVSIAVVDGSDPAFNAASALTGNALLTFDATTNEYTVDYNGETVTFTYNPVTDSGREFDLNALGLTSELPLTIVLQGVPETGDSFSIGNNFTGGNFTATGDNRNALAMARLQVQKTLDPGATGSPTDSFNDIYGNLLADIATRTQQAESNQQTQKGLLEQTIARAQSVSGVNLDEEAANLIKFQQSYQAAAQVISVSNTIFDTLINSI</sequence>
<dbReference type="NCBIfam" id="TIGR02492">
    <property type="entry name" value="flgK_ends"/>
    <property type="match status" value="1"/>
</dbReference>
<dbReference type="KEGG" id="mec:Q7C_2335"/>
<dbReference type="RefSeq" id="WP_014704888.1">
    <property type="nucleotide sequence ID" value="NC_017856.1"/>
</dbReference>
<proteinExistence type="inferred from homology"/>
<dbReference type="STRING" id="754477.Q7C_2335"/>
<feature type="coiled-coil region" evidence="8">
    <location>
        <begin position="154"/>
        <end position="188"/>
    </location>
</feature>
<dbReference type="PANTHER" id="PTHR30033">
    <property type="entry name" value="FLAGELLAR HOOK-ASSOCIATED PROTEIN 1"/>
    <property type="match status" value="1"/>
</dbReference>
<evidence type="ECO:0000313" key="12">
    <source>
        <dbReference type="EMBL" id="AFJ03469.1"/>
    </source>
</evidence>
<dbReference type="Pfam" id="PF22638">
    <property type="entry name" value="FlgK_D1"/>
    <property type="match status" value="1"/>
</dbReference>
<protein>
    <recommendedName>
        <fullName evidence="4 7">Flagellar hook-associated protein 1</fullName>
        <shortName evidence="7">HAP1</shortName>
    </recommendedName>
</protein>
<dbReference type="SUPFAM" id="SSF64518">
    <property type="entry name" value="Phase 1 flagellin"/>
    <property type="match status" value="1"/>
</dbReference>
<feature type="domain" description="Flagellar basal body rod protein N-terminal" evidence="9">
    <location>
        <begin position="4"/>
        <end position="33"/>
    </location>
</feature>
<keyword evidence="12" id="KW-0282">Flagellum</keyword>
<evidence type="ECO:0000256" key="5">
    <source>
        <dbReference type="ARBA" id="ARBA00022525"/>
    </source>
</evidence>
<feature type="domain" description="Flagellar hook-associated protein FlgK helical" evidence="11">
    <location>
        <begin position="92"/>
        <end position="324"/>
    </location>
</feature>
<accession>I1YKM6</accession>
<dbReference type="HOGENOM" id="CLU_012762_0_0_6"/>
<keyword evidence="5 7" id="KW-0964">Secreted</keyword>
<evidence type="ECO:0000256" key="7">
    <source>
        <dbReference type="RuleBase" id="RU362065"/>
    </source>
</evidence>
<keyword evidence="13" id="KW-1185">Reference proteome</keyword>
<dbReference type="Pfam" id="PF00460">
    <property type="entry name" value="Flg_bb_rod"/>
    <property type="match status" value="1"/>
</dbReference>
<dbReference type="GO" id="GO:0009424">
    <property type="term" value="C:bacterial-type flagellum hook"/>
    <property type="evidence" value="ECO:0007669"/>
    <property type="project" value="UniProtKB-UniRule"/>
</dbReference>
<keyword evidence="12" id="KW-0966">Cell projection</keyword>
<evidence type="ECO:0000256" key="4">
    <source>
        <dbReference type="ARBA" id="ARBA00016244"/>
    </source>
</evidence>
<dbReference type="eggNOG" id="COG1256">
    <property type="taxonomic scope" value="Bacteria"/>
</dbReference>
<dbReference type="GO" id="GO:0005576">
    <property type="term" value="C:extracellular region"/>
    <property type="evidence" value="ECO:0007669"/>
    <property type="project" value="UniProtKB-SubCell"/>
</dbReference>
<dbReference type="PRINTS" id="PR01005">
    <property type="entry name" value="FLGHOOKAP1"/>
</dbReference>
<dbReference type="GO" id="GO:0044780">
    <property type="term" value="P:bacterial-type flagellum assembly"/>
    <property type="evidence" value="ECO:0007669"/>
    <property type="project" value="InterPro"/>
</dbReference>
<dbReference type="OrthoDB" id="9802553at2"/>
<dbReference type="InterPro" id="IPR053927">
    <property type="entry name" value="FlgK_helical"/>
</dbReference>
<name>I1YKM6_METFJ</name>
<keyword evidence="8" id="KW-0175">Coiled coil</keyword>
<dbReference type="InterPro" id="IPR001444">
    <property type="entry name" value="Flag_bb_rod_N"/>
</dbReference>
<evidence type="ECO:0000256" key="6">
    <source>
        <dbReference type="ARBA" id="ARBA00023143"/>
    </source>
</evidence>
<evidence type="ECO:0000259" key="11">
    <source>
        <dbReference type="Pfam" id="PF22638"/>
    </source>
</evidence>
<dbReference type="Proteomes" id="UP000009145">
    <property type="component" value="Chromosome"/>
</dbReference>
<dbReference type="InterPro" id="IPR010930">
    <property type="entry name" value="Flg_bb/hook_C_dom"/>
</dbReference>
<dbReference type="EMBL" id="CP003380">
    <property type="protein sequence ID" value="AFJ03469.1"/>
    <property type="molecule type" value="Genomic_DNA"/>
</dbReference>
<feature type="domain" description="Flagellar basal-body/hook protein C-terminal" evidence="10">
    <location>
        <begin position="535"/>
        <end position="574"/>
    </location>
</feature>
<dbReference type="PANTHER" id="PTHR30033:SF1">
    <property type="entry name" value="FLAGELLAR HOOK-ASSOCIATED PROTEIN 1"/>
    <property type="match status" value="1"/>
</dbReference>
<dbReference type="Pfam" id="PF06429">
    <property type="entry name" value="Flg_bbr_C"/>
    <property type="match status" value="1"/>
</dbReference>
<reference evidence="12 13" key="1">
    <citation type="journal article" date="2012" name="J. Bacteriol.">
        <title>Complete genome sequences of Methylophaga sp. strain JAM1 and Methylophaga sp. strain JAM7.</title>
        <authorList>
            <person name="Villeneuve C."/>
            <person name="Martineau C."/>
            <person name="Mauffrey F."/>
            <person name="Villemur R."/>
        </authorList>
    </citation>
    <scope>NUCLEOTIDE SEQUENCE [LARGE SCALE GENOMIC DNA]</scope>
    <source>
        <strain evidence="12 13">JAM7</strain>
    </source>
</reference>
<keyword evidence="12" id="KW-0969">Cilium</keyword>
<comment type="similarity">
    <text evidence="3 7">Belongs to the flagella basal body rod proteins family.</text>
</comment>
<evidence type="ECO:0000256" key="1">
    <source>
        <dbReference type="ARBA" id="ARBA00004365"/>
    </source>
</evidence>